<dbReference type="Proteomes" id="UP000295453">
    <property type="component" value="Unassembled WGS sequence"/>
</dbReference>
<feature type="chain" id="PRO_5038917537" description="SGNH/GDSL hydrolase family protein" evidence="1">
    <location>
        <begin position="25"/>
        <end position="231"/>
    </location>
</feature>
<dbReference type="Gene3D" id="3.40.50.1110">
    <property type="entry name" value="SGNH hydrolase"/>
    <property type="match status" value="1"/>
</dbReference>
<feature type="signal peptide" evidence="1">
    <location>
        <begin position="1"/>
        <end position="24"/>
    </location>
</feature>
<evidence type="ECO:0000313" key="2">
    <source>
        <dbReference type="EMBL" id="TCJ21734.1"/>
    </source>
</evidence>
<reference evidence="2 3" key="1">
    <citation type="submission" date="2019-03" db="EMBL/GenBank/DDBJ databases">
        <authorList>
            <person name="Kim M.K.M."/>
        </authorList>
    </citation>
    <scope>NUCLEOTIDE SEQUENCE [LARGE SCALE GENOMIC DNA]</scope>
    <source>
        <strain evidence="2 3">18JY15-6</strain>
    </source>
</reference>
<gene>
    <name evidence="2" type="ORF">EPD65_14410</name>
</gene>
<comment type="caution">
    <text evidence="2">The sequence shown here is derived from an EMBL/GenBank/DDBJ whole genome shotgun (WGS) entry which is preliminary data.</text>
</comment>
<organism evidence="2 3">
    <name type="scientific">Nocardioides jejuensis</name>
    <dbReference type="NCBI Taxonomy" id="2502782"/>
    <lineage>
        <taxon>Bacteria</taxon>
        <taxon>Bacillati</taxon>
        <taxon>Actinomycetota</taxon>
        <taxon>Actinomycetes</taxon>
        <taxon>Propionibacteriales</taxon>
        <taxon>Nocardioidaceae</taxon>
        <taxon>Nocardioides</taxon>
    </lineage>
</organism>
<dbReference type="EMBL" id="SJZJ01000030">
    <property type="protein sequence ID" value="TCJ21734.1"/>
    <property type="molecule type" value="Genomic_DNA"/>
</dbReference>
<protein>
    <recommendedName>
        <fullName evidence="4">SGNH/GDSL hydrolase family protein</fullName>
    </recommendedName>
</protein>
<evidence type="ECO:0000256" key="1">
    <source>
        <dbReference type="SAM" id="SignalP"/>
    </source>
</evidence>
<accession>A0A4R1BUW2</accession>
<keyword evidence="3" id="KW-1185">Reference proteome</keyword>
<keyword evidence="1" id="KW-0732">Signal</keyword>
<dbReference type="InterPro" id="IPR036514">
    <property type="entry name" value="SGNH_hydro_sf"/>
</dbReference>
<name>A0A4R1BUW2_9ACTN</name>
<evidence type="ECO:0000313" key="3">
    <source>
        <dbReference type="Proteomes" id="UP000295453"/>
    </source>
</evidence>
<dbReference type="AlphaFoldDB" id="A0A4R1BUW2"/>
<dbReference type="OrthoDB" id="7067800at2"/>
<sequence>MRKVCAGVAAGCTAVAVAAGVALAGAPTPPVAAAAAPAPTHTVRAVTAHARSAPPSYTLVLGDSIAHRSREQLKALHPHWIVDAVEGRNVDRLLPLIRDWEQRKGRAPAQLVVELGTNWSTAWEAADYERVRALVPRAQVEFVTPFRSAAAKHPRSTGRYAFTRTGEYADAMRSLASDSSDGIGVCVADWRTWAADHTGQLVDGVHPTRSAKVVWADLVSSAMRGCRSEVD</sequence>
<dbReference type="RefSeq" id="WP_131585334.1">
    <property type="nucleotide sequence ID" value="NZ_SJZJ01000030.1"/>
</dbReference>
<proteinExistence type="predicted"/>
<dbReference type="SUPFAM" id="SSF52266">
    <property type="entry name" value="SGNH hydrolase"/>
    <property type="match status" value="1"/>
</dbReference>
<evidence type="ECO:0008006" key="4">
    <source>
        <dbReference type="Google" id="ProtNLM"/>
    </source>
</evidence>